<keyword evidence="1" id="KW-0732">Signal</keyword>
<gene>
    <name evidence="3" type="ORF">CGL56_17490</name>
</gene>
<feature type="domain" description="DUF547" evidence="2">
    <location>
        <begin position="79"/>
        <end position="202"/>
    </location>
</feature>
<dbReference type="AlphaFoldDB" id="A0A2G0CAZ5"/>
<dbReference type="EMBL" id="PDLO01000012">
    <property type="protein sequence ID" value="PHK97148.1"/>
    <property type="molecule type" value="Genomic_DNA"/>
</dbReference>
<comment type="caution">
    <text evidence="3">The sequence shown here is derived from an EMBL/GenBank/DDBJ whole genome shotgun (WGS) entry which is preliminary data.</text>
</comment>
<evidence type="ECO:0000259" key="2">
    <source>
        <dbReference type="Pfam" id="PF04784"/>
    </source>
</evidence>
<reference evidence="3 4" key="1">
    <citation type="submission" date="2017-10" db="EMBL/GenBank/DDBJ databases">
        <title>The draft genome sequence of Lewinella marina KCTC 32374.</title>
        <authorList>
            <person name="Wang K."/>
        </authorList>
    </citation>
    <scope>NUCLEOTIDE SEQUENCE [LARGE SCALE GENOMIC DNA]</scope>
    <source>
        <strain evidence="3 4">MKG-38</strain>
    </source>
</reference>
<dbReference type="Pfam" id="PF04784">
    <property type="entry name" value="DUF547"/>
    <property type="match status" value="1"/>
</dbReference>
<dbReference type="Proteomes" id="UP000226437">
    <property type="component" value="Unassembled WGS sequence"/>
</dbReference>
<dbReference type="PANTHER" id="PTHR46361:SF3">
    <property type="entry name" value="ELECTRON CARRIER_ PROTEIN DISULFIDE OXIDOREDUCTASE"/>
    <property type="match status" value="1"/>
</dbReference>
<evidence type="ECO:0000256" key="1">
    <source>
        <dbReference type="SAM" id="SignalP"/>
    </source>
</evidence>
<feature type="chain" id="PRO_5013941336" description="DUF547 domain-containing protein" evidence="1">
    <location>
        <begin position="31"/>
        <end position="271"/>
    </location>
</feature>
<keyword evidence="4" id="KW-1185">Reference proteome</keyword>
<proteinExistence type="predicted"/>
<protein>
    <recommendedName>
        <fullName evidence="2">DUF547 domain-containing protein</fullName>
    </recommendedName>
</protein>
<sequence length="271" mass="30746">MVVIKPTTMSRIFYLLPLLLLACGRYQAPAGFAGGELQPSPNALSQQFLEGLRDGREVTDIVDQLAAYDPGKLSAALDSRNEQLAFWINVYNGMVQYLLTRNPELYDDRADFFDTPRFTVAGQPLSPNEIEHGIIRGGENRFGLGFIPQFFPSKFERTFRIRGGDSRIHFALNCGASDCPPVAIYAPDTFDEQINTRVRSYLATHSAIREEDGEPVLVTSPLFSWFRGDFRDHDGVDDFLVNYGVVEPTRKNIRREYKDYDWTLETGIWAE</sequence>
<accession>A0A2G0CAZ5</accession>
<evidence type="ECO:0000313" key="4">
    <source>
        <dbReference type="Proteomes" id="UP000226437"/>
    </source>
</evidence>
<dbReference type="PROSITE" id="PS51257">
    <property type="entry name" value="PROKAR_LIPOPROTEIN"/>
    <property type="match status" value="1"/>
</dbReference>
<dbReference type="InterPro" id="IPR006869">
    <property type="entry name" value="DUF547"/>
</dbReference>
<organism evidence="3 4">
    <name type="scientific">Neolewinella marina</name>
    <dbReference type="NCBI Taxonomy" id="438751"/>
    <lineage>
        <taxon>Bacteria</taxon>
        <taxon>Pseudomonadati</taxon>
        <taxon>Bacteroidota</taxon>
        <taxon>Saprospiria</taxon>
        <taxon>Saprospirales</taxon>
        <taxon>Lewinellaceae</taxon>
        <taxon>Neolewinella</taxon>
    </lineage>
</organism>
<dbReference type="PANTHER" id="PTHR46361">
    <property type="entry name" value="ELECTRON CARRIER/ PROTEIN DISULFIDE OXIDOREDUCTASE"/>
    <property type="match status" value="1"/>
</dbReference>
<feature type="signal peptide" evidence="1">
    <location>
        <begin position="1"/>
        <end position="30"/>
    </location>
</feature>
<name>A0A2G0CAZ5_9BACT</name>
<evidence type="ECO:0000313" key="3">
    <source>
        <dbReference type="EMBL" id="PHK97148.1"/>
    </source>
</evidence>